<dbReference type="KEGG" id="sufl:FIL70_15770"/>
<feature type="region of interest" description="Disordered" evidence="1">
    <location>
        <begin position="17"/>
        <end position="69"/>
    </location>
</feature>
<gene>
    <name evidence="2" type="ORF">FIL70_15770</name>
</gene>
<dbReference type="Proteomes" id="UP000311469">
    <property type="component" value="Chromosome cSF1"/>
</dbReference>
<sequence length="168" mass="17386">MPLVLCALAGCGGDEMPTANGAQPHASAPIGTPDPAPGQGPENISKLVPRGTEARGTKESPPVSSPGVKHAVDDGYRAIGTEPFWAVTVKGSTAVLERPDRAPVRYAISRNDDRRAVRFLGEGFSMIVTEGPCSDGMSDAVWSDRVAVAFGEGTLNGCGGLRDDQGEP</sequence>
<evidence type="ECO:0000256" key="1">
    <source>
        <dbReference type="SAM" id="MobiDB-lite"/>
    </source>
</evidence>
<name>A0A5B8CIR8_SPHSA</name>
<dbReference type="AlphaFoldDB" id="A0A5B8CIR8"/>
<proteinExistence type="predicted"/>
<evidence type="ECO:0000313" key="2">
    <source>
        <dbReference type="EMBL" id="QDC39233.1"/>
    </source>
</evidence>
<accession>A0A5B8CIR8</accession>
<dbReference type="EMBL" id="CP041016">
    <property type="protein sequence ID" value="QDC39233.1"/>
    <property type="molecule type" value="Genomic_DNA"/>
</dbReference>
<evidence type="ECO:0000313" key="3">
    <source>
        <dbReference type="Proteomes" id="UP000311469"/>
    </source>
</evidence>
<organism evidence="2 3">
    <name type="scientific">Sphingobium fuliginis ATCC 27551</name>
    <dbReference type="NCBI Taxonomy" id="1208342"/>
    <lineage>
        <taxon>Bacteria</taxon>
        <taxon>Pseudomonadati</taxon>
        <taxon>Pseudomonadota</taxon>
        <taxon>Alphaproteobacteria</taxon>
        <taxon>Sphingomonadales</taxon>
        <taxon>Sphingomonadaceae</taxon>
        <taxon>Sphingobium</taxon>
    </lineage>
</organism>
<reference evidence="2 3" key="1">
    <citation type="submission" date="2019-06" db="EMBL/GenBank/DDBJ databases">
        <title>Genome organization and adaptive potential of archetypical organophosphate degarding Sphingobium fuliginis ATCC 27551.</title>
        <authorList>
            <person name="Sarwar A."/>
            <person name="Parthasarathy S."/>
            <person name="Singh C."/>
            <person name="Siddavattam D."/>
        </authorList>
    </citation>
    <scope>NUCLEOTIDE SEQUENCE [LARGE SCALE GENOMIC DNA]</scope>
    <source>
        <strain evidence="2 3">ATCC 27551</strain>
    </source>
</reference>
<protein>
    <submittedName>
        <fullName evidence="2">Membrane-like protein</fullName>
    </submittedName>
</protein>